<evidence type="ECO:0000256" key="3">
    <source>
        <dbReference type="ARBA" id="ARBA00022664"/>
    </source>
</evidence>
<dbReference type="EMBL" id="JADAQX010000207">
    <property type="protein sequence ID" value="KAF8821255.1"/>
    <property type="molecule type" value="Genomic_DNA"/>
</dbReference>
<dbReference type="Gene3D" id="3.30.70.330">
    <property type="match status" value="1"/>
</dbReference>
<reference evidence="16 17" key="1">
    <citation type="journal article" date="2020" name="bioRxiv">
        <title>Metabolic contributions of an alphaproteobacterial endosymbiont in the apicomplexan Cardiosporidium cionae.</title>
        <authorList>
            <person name="Hunter E.S."/>
            <person name="Paight C.J."/>
            <person name="Lane C.E."/>
        </authorList>
    </citation>
    <scope>NUCLEOTIDE SEQUENCE [LARGE SCALE GENOMIC DNA]</scope>
    <source>
        <strain evidence="16">ESH_2018</strain>
    </source>
</reference>
<dbReference type="PROSITE" id="PS50103">
    <property type="entry name" value="ZF_C3H1"/>
    <property type="match status" value="1"/>
</dbReference>
<evidence type="ECO:0000256" key="11">
    <source>
        <dbReference type="PROSITE-ProRule" id="PRU00176"/>
    </source>
</evidence>
<dbReference type="Proteomes" id="UP000823046">
    <property type="component" value="Unassembled WGS sequence"/>
</dbReference>
<dbReference type="InterPro" id="IPR039171">
    <property type="entry name" value="Cwc2/Slt11"/>
</dbReference>
<evidence type="ECO:0000256" key="9">
    <source>
        <dbReference type="ARBA" id="ARBA00023187"/>
    </source>
</evidence>
<dbReference type="PANTHER" id="PTHR14089:SF2">
    <property type="entry name" value="PRE-MRNA-SPLICING FACTOR CWC2"/>
    <property type="match status" value="1"/>
</dbReference>
<feature type="region of interest" description="Disordered" evidence="13">
    <location>
        <begin position="534"/>
        <end position="554"/>
    </location>
</feature>
<name>A0ABQ7JB73_9APIC</name>
<comment type="similarity">
    <text evidence="2">Belongs to the RRM CWC2 family.</text>
</comment>
<dbReference type="InterPro" id="IPR012677">
    <property type="entry name" value="Nucleotide-bd_a/b_plait_sf"/>
</dbReference>
<evidence type="ECO:0000256" key="1">
    <source>
        <dbReference type="ARBA" id="ARBA00004123"/>
    </source>
</evidence>
<evidence type="ECO:0000256" key="8">
    <source>
        <dbReference type="ARBA" id="ARBA00022884"/>
    </source>
</evidence>
<feature type="compositionally biased region" description="Polar residues" evidence="13">
    <location>
        <begin position="534"/>
        <end position="548"/>
    </location>
</feature>
<dbReference type="Pfam" id="PF00076">
    <property type="entry name" value="RRM_1"/>
    <property type="match status" value="1"/>
</dbReference>
<keyword evidence="10" id="KW-0539">Nucleus</keyword>
<dbReference type="Pfam" id="PF16131">
    <property type="entry name" value="Torus"/>
    <property type="match status" value="1"/>
</dbReference>
<dbReference type="InterPro" id="IPR000571">
    <property type="entry name" value="Znf_CCCH"/>
</dbReference>
<feature type="zinc finger region" description="C3H1-type" evidence="12">
    <location>
        <begin position="267"/>
        <end position="294"/>
    </location>
</feature>
<dbReference type="SMART" id="SM00360">
    <property type="entry name" value="RRM"/>
    <property type="match status" value="1"/>
</dbReference>
<evidence type="ECO:0000256" key="5">
    <source>
        <dbReference type="ARBA" id="ARBA00022728"/>
    </source>
</evidence>
<keyword evidence="9" id="KW-0508">mRNA splicing</keyword>
<gene>
    <name evidence="16" type="ORF">IE077_004362</name>
</gene>
<dbReference type="InterPro" id="IPR035979">
    <property type="entry name" value="RBD_domain_sf"/>
</dbReference>
<feature type="domain" description="C3H1-type" evidence="15">
    <location>
        <begin position="267"/>
        <end position="294"/>
    </location>
</feature>
<evidence type="ECO:0000256" key="2">
    <source>
        <dbReference type="ARBA" id="ARBA00008024"/>
    </source>
</evidence>
<feature type="domain" description="RRM" evidence="14">
    <location>
        <begin position="332"/>
        <end position="414"/>
    </location>
</feature>
<comment type="caution">
    <text evidence="16">The sequence shown here is derived from an EMBL/GenBank/DDBJ whole genome shotgun (WGS) entry which is preliminary data.</text>
</comment>
<dbReference type="InterPro" id="IPR000504">
    <property type="entry name" value="RRM_dom"/>
</dbReference>
<evidence type="ECO:0000256" key="10">
    <source>
        <dbReference type="ARBA" id="ARBA00023242"/>
    </source>
</evidence>
<organism evidence="16 17">
    <name type="scientific">Cardiosporidium cionae</name>
    <dbReference type="NCBI Taxonomy" id="476202"/>
    <lineage>
        <taxon>Eukaryota</taxon>
        <taxon>Sar</taxon>
        <taxon>Alveolata</taxon>
        <taxon>Apicomplexa</taxon>
        <taxon>Aconoidasida</taxon>
        <taxon>Nephromycida</taxon>
        <taxon>Cardiosporidium</taxon>
    </lineage>
</organism>
<evidence type="ECO:0000313" key="17">
    <source>
        <dbReference type="Proteomes" id="UP000823046"/>
    </source>
</evidence>
<sequence>MNQDTMDLSSLVSFASQQRIASASSKADAHTSPKKSEISAIACNADLSRESSQKRKLDLVGSGEGDIMTSKHRVLRITGKNESNSNFVCFNQKTIAENGRSDKIQVNTQTCNTPQCKKVIDSKDQNQTGCFYNSLPILQGTDSSNLRSNILLENCTISDNAQNVIRQNILNFNYMNPPYLCSDVKRSDQEKENELLCHLLQRPARRQVQAIKRDISYTQGDHEYNIWYHKYLTDRFDHAPQLREVAEYKCDPQKDAGYTKADFCSAKSKQYFCIFFARGCCNSGSECQYRHRPPTVADELSIEPSRDVFGRERFGVHRDDMTGVGCFNLECQTIFVGGLNFNRATENGQGLLEETIRNEFGKWGQITSLRVISKKCIAFIKYTTRLQAEFAKVAMSDQSLGIHSECLIVRWAYETPHKNDSQLLYNNEESTILSNAEAALMKAIQFQNDAYALSSRIYYQLLSNLSQEQMVLPELQISSWNSAYETARSTLVNSEEFSGVQDASVAFNDNYLAMLRHSHAGNFTPPWLNSGNKVSETQSSAWEKSSPSAFMLQG</sequence>
<dbReference type="PROSITE" id="PS50102">
    <property type="entry name" value="RRM"/>
    <property type="match status" value="1"/>
</dbReference>
<evidence type="ECO:0000256" key="7">
    <source>
        <dbReference type="ARBA" id="ARBA00022833"/>
    </source>
</evidence>
<keyword evidence="7 12" id="KW-0862">Zinc</keyword>
<keyword evidence="3" id="KW-0507">mRNA processing</keyword>
<keyword evidence="4 12" id="KW-0479">Metal-binding</keyword>
<keyword evidence="17" id="KW-1185">Reference proteome</keyword>
<dbReference type="SUPFAM" id="SSF54928">
    <property type="entry name" value="RNA-binding domain, RBD"/>
    <property type="match status" value="1"/>
</dbReference>
<protein>
    <submittedName>
        <fullName evidence="16">Uncharacterized protein</fullName>
    </submittedName>
</protein>
<dbReference type="PANTHER" id="PTHR14089">
    <property type="entry name" value="PRE-MRNA-SPLICING FACTOR RBM22"/>
    <property type="match status" value="1"/>
</dbReference>
<keyword evidence="5" id="KW-0747">Spliceosome</keyword>
<evidence type="ECO:0000256" key="6">
    <source>
        <dbReference type="ARBA" id="ARBA00022771"/>
    </source>
</evidence>
<evidence type="ECO:0000259" key="15">
    <source>
        <dbReference type="PROSITE" id="PS50103"/>
    </source>
</evidence>
<keyword evidence="6 12" id="KW-0863">Zinc-finger</keyword>
<dbReference type="InterPro" id="IPR032297">
    <property type="entry name" value="Torus"/>
</dbReference>
<evidence type="ECO:0000313" key="16">
    <source>
        <dbReference type="EMBL" id="KAF8821255.1"/>
    </source>
</evidence>
<evidence type="ECO:0000256" key="4">
    <source>
        <dbReference type="ARBA" id="ARBA00022723"/>
    </source>
</evidence>
<evidence type="ECO:0000256" key="12">
    <source>
        <dbReference type="PROSITE-ProRule" id="PRU00723"/>
    </source>
</evidence>
<proteinExistence type="inferred from homology"/>
<accession>A0ABQ7JB73</accession>
<keyword evidence="8 11" id="KW-0694">RNA-binding</keyword>
<evidence type="ECO:0000259" key="14">
    <source>
        <dbReference type="PROSITE" id="PS50102"/>
    </source>
</evidence>
<comment type="subcellular location">
    <subcellularLocation>
        <location evidence="1">Nucleus</location>
    </subcellularLocation>
</comment>
<evidence type="ECO:0000256" key="13">
    <source>
        <dbReference type="SAM" id="MobiDB-lite"/>
    </source>
</evidence>